<dbReference type="Proteomes" id="UP000046784">
    <property type="component" value="Unassembled WGS sequence"/>
</dbReference>
<protein>
    <submittedName>
        <fullName evidence="2">Uncharacterized protein</fullName>
    </submittedName>
</protein>
<evidence type="ECO:0000313" key="2">
    <source>
        <dbReference type="EMBL" id="CFR09232.1"/>
    </source>
</evidence>
<evidence type="ECO:0000256" key="1">
    <source>
        <dbReference type="SAM" id="Phobius"/>
    </source>
</evidence>
<dbReference type="EMBL" id="CGCB01000027">
    <property type="protein sequence ID" value="CFR09232.1"/>
    <property type="molecule type" value="Genomic_DNA"/>
</dbReference>
<proteinExistence type="predicted"/>
<keyword evidence="1" id="KW-1133">Transmembrane helix</keyword>
<accession>A0AAI8ZT90</accession>
<keyword evidence="1" id="KW-0472">Membrane</keyword>
<name>A0AAI8ZT90_YERFR</name>
<keyword evidence="1" id="KW-0812">Transmembrane</keyword>
<comment type="caution">
    <text evidence="2">The sequence shown here is derived from an EMBL/GenBank/DDBJ whole genome shotgun (WGS) entry which is preliminary data.</text>
</comment>
<feature type="transmembrane region" description="Helical" evidence="1">
    <location>
        <begin position="6"/>
        <end position="23"/>
    </location>
</feature>
<reference evidence="2 3" key="1">
    <citation type="submission" date="2015-03" db="EMBL/GenBank/DDBJ databases">
        <authorList>
            <consortium name="Pathogen Informatics"/>
            <person name="Murphy D."/>
        </authorList>
    </citation>
    <scope>NUCLEOTIDE SEQUENCE [LARGE SCALE GENOMIC DNA]</scope>
    <source>
        <strain evidence="2 3">3400/83</strain>
    </source>
</reference>
<organism evidence="2 3">
    <name type="scientific">Yersinia frederiksenii</name>
    <dbReference type="NCBI Taxonomy" id="29484"/>
    <lineage>
        <taxon>Bacteria</taxon>
        <taxon>Pseudomonadati</taxon>
        <taxon>Pseudomonadota</taxon>
        <taxon>Gammaproteobacteria</taxon>
        <taxon>Enterobacterales</taxon>
        <taxon>Yersiniaceae</taxon>
        <taxon>Yersinia</taxon>
    </lineage>
</organism>
<gene>
    <name evidence="2" type="ORF">ERS008524_03352</name>
</gene>
<evidence type="ECO:0000313" key="3">
    <source>
        <dbReference type="Proteomes" id="UP000046784"/>
    </source>
</evidence>
<dbReference type="AlphaFoldDB" id="A0AAI8ZT90"/>
<sequence>MLNTSSLGNSIVFCVLIVLHLQVGNMHDTILSYP</sequence>